<organism evidence="3 4">
    <name type="scientific">Marinospirillum alkalitolerans</name>
    <dbReference type="NCBI Taxonomy" id="3123374"/>
    <lineage>
        <taxon>Bacteria</taxon>
        <taxon>Pseudomonadati</taxon>
        <taxon>Pseudomonadota</taxon>
        <taxon>Gammaproteobacteria</taxon>
        <taxon>Oceanospirillales</taxon>
        <taxon>Oceanospirillaceae</taxon>
        <taxon>Marinospirillum</taxon>
    </lineage>
</organism>
<feature type="modified residue" description="4-aspartylphosphate" evidence="1">
    <location>
        <position position="63"/>
    </location>
</feature>
<dbReference type="EMBL" id="JBANFI010000001">
    <property type="protein sequence ID" value="MFK7159861.1"/>
    <property type="molecule type" value="Genomic_DNA"/>
</dbReference>
<gene>
    <name evidence="3" type="ORF">V6U78_02260</name>
</gene>
<dbReference type="PANTHER" id="PTHR43228">
    <property type="entry name" value="TWO-COMPONENT RESPONSE REGULATOR"/>
    <property type="match status" value="1"/>
</dbReference>
<proteinExistence type="predicted"/>
<dbReference type="RefSeq" id="WP_405336761.1">
    <property type="nucleotide sequence ID" value="NZ_JBANFI010000001.1"/>
</dbReference>
<keyword evidence="4" id="KW-1185">Reference proteome</keyword>
<dbReference type="PANTHER" id="PTHR43228:SF1">
    <property type="entry name" value="TWO-COMPONENT RESPONSE REGULATOR ARR22"/>
    <property type="match status" value="1"/>
</dbReference>
<dbReference type="Gene3D" id="3.40.50.2300">
    <property type="match status" value="1"/>
</dbReference>
<name>A0ABW8PV41_9GAMM</name>
<dbReference type="InterPro" id="IPR011006">
    <property type="entry name" value="CheY-like_superfamily"/>
</dbReference>
<protein>
    <submittedName>
        <fullName evidence="3">Response regulator</fullName>
    </submittedName>
</protein>
<dbReference type="InterPro" id="IPR001789">
    <property type="entry name" value="Sig_transdc_resp-reg_receiver"/>
</dbReference>
<dbReference type="PROSITE" id="PS50110">
    <property type="entry name" value="RESPONSE_REGULATORY"/>
    <property type="match status" value="1"/>
</dbReference>
<dbReference type="InterPro" id="IPR052048">
    <property type="entry name" value="ST_Response_Regulator"/>
</dbReference>
<feature type="domain" description="Response regulatory" evidence="2">
    <location>
        <begin position="13"/>
        <end position="128"/>
    </location>
</feature>
<dbReference type="Pfam" id="PF00072">
    <property type="entry name" value="Response_reg"/>
    <property type="match status" value="1"/>
</dbReference>
<dbReference type="SUPFAM" id="SSF52172">
    <property type="entry name" value="CheY-like"/>
    <property type="match status" value="1"/>
</dbReference>
<reference evidence="3 4" key="1">
    <citation type="submission" date="2024-02" db="EMBL/GenBank/DDBJ databases">
        <title>Marinospirillum sp. MEB 164 isolated from Lonar lake sediment.</title>
        <authorList>
            <person name="Joshi A."/>
            <person name="Thite S."/>
        </authorList>
    </citation>
    <scope>NUCLEOTIDE SEQUENCE [LARGE SCALE GENOMIC DNA]</scope>
    <source>
        <strain evidence="3 4">MEB164</strain>
    </source>
</reference>
<evidence type="ECO:0000256" key="1">
    <source>
        <dbReference type="PROSITE-ProRule" id="PRU00169"/>
    </source>
</evidence>
<dbReference type="SMART" id="SM00448">
    <property type="entry name" value="REC"/>
    <property type="match status" value="1"/>
</dbReference>
<accession>A0ABW8PV41</accession>
<evidence type="ECO:0000259" key="2">
    <source>
        <dbReference type="PROSITE" id="PS50110"/>
    </source>
</evidence>
<dbReference type="Proteomes" id="UP001621714">
    <property type="component" value="Unassembled WGS sequence"/>
</dbReference>
<evidence type="ECO:0000313" key="4">
    <source>
        <dbReference type="Proteomes" id="UP001621714"/>
    </source>
</evidence>
<keyword evidence="1" id="KW-0597">Phosphoprotein</keyword>
<comment type="caution">
    <text evidence="3">The sequence shown here is derived from an EMBL/GenBank/DDBJ whole genome shotgun (WGS) entry which is preliminary data.</text>
</comment>
<sequence length="131" mass="14215">MSTSAPAEPAPIRVIIADDTSIMRSLLRQILKDRGFQVVAEAGNGVDAVQLVKQHKPQVVCLDIEMPEMSGLEALVKIRKMDEPPEVIMVTGDSQAASVQQAMQAGARGYILKPFQADKIVSSIYKALQPK</sequence>
<evidence type="ECO:0000313" key="3">
    <source>
        <dbReference type="EMBL" id="MFK7159861.1"/>
    </source>
</evidence>